<dbReference type="PANTHER" id="PTHR43090">
    <property type="entry name" value="1-(5-PHOSPHORIBOSYL)-5-[(5-PHOSPHORIBOSYLAMINO)METHYLIDENEAMINO] IMIDAZOLE-4-CARBOXAMIDE ISOMERASE"/>
    <property type="match status" value="1"/>
</dbReference>
<comment type="subcellular location">
    <subcellularLocation>
        <location evidence="2 12 14">Cytoplasm</location>
    </subcellularLocation>
</comment>
<dbReference type="GO" id="GO:0003949">
    <property type="term" value="F:1-(5-phosphoribosyl)-5-[(5-phosphoribosylamino)methylideneamino]imidazole-4-carboxamide isomerase activity"/>
    <property type="evidence" value="ECO:0007669"/>
    <property type="project" value="UniProtKB-UniRule"/>
</dbReference>
<dbReference type="InterPro" id="IPR023016">
    <property type="entry name" value="HisA/PriA"/>
</dbReference>
<dbReference type="GO" id="GO:0000162">
    <property type="term" value="P:L-tryptophan biosynthetic process"/>
    <property type="evidence" value="ECO:0007669"/>
    <property type="project" value="TreeGrafter"/>
</dbReference>
<dbReference type="InterPro" id="IPR006063">
    <property type="entry name" value="HisA_bact_arch"/>
</dbReference>
<evidence type="ECO:0000256" key="8">
    <source>
        <dbReference type="ARBA" id="ARBA00022605"/>
    </source>
</evidence>
<evidence type="ECO:0000256" key="5">
    <source>
        <dbReference type="ARBA" id="ARBA00012550"/>
    </source>
</evidence>
<evidence type="ECO:0000256" key="10">
    <source>
        <dbReference type="ARBA" id="ARBA00023235"/>
    </source>
</evidence>
<dbReference type="AlphaFoldDB" id="A0A9E7UFY0"/>
<evidence type="ECO:0000256" key="13">
    <source>
        <dbReference type="RuleBase" id="RU003657"/>
    </source>
</evidence>
<accession>A0A9E7UFY0</accession>
<reference evidence="15" key="1">
    <citation type="submission" date="2022-09" db="EMBL/GenBank/DDBJ databases">
        <title>Characterization of three MwoI isoschizomers from sequenced genome and metagenomes.</title>
        <authorList>
            <person name="Fomenkov A."/>
            <person name="Xu S.Y."/>
            <person name="Roberts R.J."/>
        </authorList>
    </citation>
    <scope>NUCLEOTIDE SEQUENCE</scope>
    <source>
        <strain evidence="15">DSM 2970</strain>
    </source>
</reference>
<evidence type="ECO:0000256" key="4">
    <source>
        <dbReference type="ARBA" id="ARBA00009667"/>
    </source>
</evidence>
<dbReference type="HAMAP" id="MF_01014">
    <property type="entry name" value="HisA"/>
    <property type="match status" value="1"/>
</dbReference>
<dbReference type="Pfam" id="PF00977">
    <property type="entry name" value="His_biosynth"/>
    <property type="match status" value="1"/>
</dbReference>
<dbReference type="Gene3D" id="3.20.20.70">
    <property type="entry name" value="Aldolase class I"/>
    <property type="match status" value="1"/>
</dbReference>
<dbReference type="NCBIfam" id="TIGR00007">
    <property type="entry name" value="1-(5-phosphoribosyl)-5-[(5-phosphoribosylamino)methylideneamino]imidazole-4-carboxamide isomerase"/>
    <property type="match status" value="1"/>
</dbReference>
<evidence type="ECO:0000256" key="9">
    <source>
        <dbReference type="ARBA" id="ARBA00023102"/>
    </source>
</evidence>
<evidence type="ECO:0000256" key="14">
    <source>
        <dbReference type="RuleBase" id="RU003658"/>
    </source>
</evidence>
<dbReference type="EC" id="5.3.1.16" evidence="5 12"/>
<comment type="catalytic activity">
    <reaction evidence="1 12 14">
        <text>1-(5-phospho-beta-D-ribosyl)-5-[(5-phospho-beta-D-ribosylamino)methylideneamino]imidazole-4-carboxamide = 5-[(5-phospho-1-deoxy-D-ribulos-1-ylimino)methylamino]-1-(5-phospho-beta-D-ribosyl)imidazole-4-carboxamide</text>
        <dbReference type="Rhea" id="RHEA:15469"/>
        <dbReference type="ChEBI" id="CHEBI:58435"/>
        <dbReference type="ChEBI" id="CHEBI:58525"/>
        <dbReference type="EC" id="5.3.1.16"/>
    </reaction>
</comment>
<dbReference type="InterPro" id="IPR044524">
    <property type="entry name" value="Isoase_HisA-like"/>
</dbReference>
<dbReference type="InterPro" id="IPR011060">
    <property type="entry name" value="RibuloseP-bd_barrel"/>
</dbReference>
<evidence type="ECO:0000256" key="1">
    <source>
        <dbReference type="ARBA" id="ARBA00000901"/>
    </source>
</evidence>
<evidence type="ECO:0000256" key="11">
    <source>
        <dbReference type="ARBA" id="ARBA00030547"/>
    </source>
</evidence>
<dbReference type="InterPro" id="IPR013785">
    <property type="entry name" value="Aldolase_TIM"/>
</dbReference>
<dbReference type="EMBL" id="CP104550">
    <property type="protein sequence ID" value="UXH31144.1"/>
    <property type="molecule type" value="Genomic_DNA"/>
</dbReference>
<dbReference type="GeneID" id="75106836"/>
<gene>
    <name evidence="12 15" type="primary">hisA</name>
    <name evidence="15" type="ORF">N5910_06250</name>
</gene>
<name>A0A9E7UFY0_METWO</name>
<keyword evidence="9 12" id="KW-0368">Histidine biosynthesis</keyword>
<dbReference type="RefSeq" id="WP_261599429.1">
    <property type="nucleotide sequence ID" value="NZ_CP104550.1"/>
</dbReference>
<evidence type="ECO:0000256" key="6">
    <source>
        <dbReference type="ARBA" id="ARBA00018464"/>
    </source>
</evidence>
<dbReference type="CDD" id="cd04732">
    <property type="entry name" value="HisA"/>
    <property type="match status" value="1"/>
</dbReference>
<evidence type="ECO:0000256" key="3">
    <source>
        <dbReference type="ARBA" id="ARBA00005133"/>
    </source>
</evidence>
<keyword evidence="8 12" id="KW-0028">Amino-acid biosynthesis</keyword>
<keyword evidence="10 12" id="KW-0413">Isomerase</keyword>
<evidence type="ECO:0000256" key="7">
    <source>
        <dbReference type="ARBA" id="ARBA00022490"/>
    </source>
</evidence>
<comment type="pathway">
    <text evidence="3 12 14">Amino-acid biosynthesis; L-histidine biosynthesis; L-histidine from 5-phospho-alpha-D-ribose 1-diphosphate: step 4/9.</text>
</comment>
<comment type="similarity">
    <text evidence="4 12 13">Belongs to the HisA/HisF family.</text>
</comment>
<dbReference type="InterPro" id="IPR006062">
    <property type="entry name" value="His_biosynth"/>
</dbReference>
<feature type="active site" description="Proton donor" evidence="12">
    <location>
        <position position="136"/>
    </location>
</feature>
<dbReference type="FunFam" id="3.20.20.70:FF:000009">
    <property type="entry name" value="1-(5-phosphoribosyl)-5-[(5-phosphoribosylamino)methylideneamino] imidazole-4-carboxamide isomerase"/>
    <property type="match status" value="1"/>
</dbReference>
<evidence type="ECO:0000256" key="2">
    <source>
        <dbReference type="ARBA" id="ARBA00004496"/>
    </source>
</evidence>
<evidence type="ECO:0000313" key="15">
    <source>
        <dbReference type="EMBL" id="UXH31144.1"/>
    </source>
</evidence>
<dbReference type="GO" id="GO:0005737">
    <property type="term" value="C:cytoplasm"/>
    <property type="evidence" value="ECO:0007669"/>
    <property type="project" value="UniProtKB-SubCell"/>
</dbReference>
<dbReference type="NCBIfam" id="NF010112">
    <property type="entry name" value="PRK13585.1"/>
    <property type="match status" value="1"/>
</dbReference>
<dbReference type="PANTHER" id="PTHR43090:SF7">
    <property type="entry name" value="1-(5-PHOSPHORIBOSYL)-5-[(5-PHOSPHORIBOSYLAMINO)METHYLIDENEAMINO] IMIDAZOLE-4-CARBOXAMIDE ISOMERASE"/>
    <property type="match status" value="1"/>
</dbReference>
<keyword evidence="7 12" id="KW-0963">Cytoplasm</keyword>
<dbReference type="Proteomes" id="UP001065373">
    <property type="component" value="Chromosome"/>
</dbReference>
<dbReference type="GO" id="GO:0000105">
    <property type="term" value="P:L-histidine biosynthetic process"/>
    <property type="evidence" value="ECO:0007669"/>
    <property type="project" value="UniProtKB-UniRule"/>
</dbReference>
<sequence length="250" mass="27204">MSFQKDRMLIIPAVDIKNMKCVQLVQGKPGTEQVVIDDPASVAEKWESLGAETIHVVDLDGALGSDKNTDILEEIVERVSVPLQVGGGIRDSDYAGKLLEMGFERIIIGTMAIEKPGTVKELAEEYGSEHIMVSLDSRDSRVVIKGWTEKVPFTPVELAGRLQEEGAGSILFTNVDFEGLLKGFDVKPVLELVESIEIPVVYSGGVSSIKDIELLSGTGVAGVVIGSAIYRKKIDFQEALRYQDPGIRDE</sequence>
<dbReference type="SUPFAM" id="SSF51366">
    <property type="entry name" value="Ribulose-phoshate binding barrel"/>
    <property type="match status" value="1"/>
</dbReference>
<evidence type="ECO:0000256" key="12">
    <source>
        <dbReference type="HAMAP-Rule" id="MF_01014"/>
    </source>
</evidence>
<organism evidence="15">
    <name type="scientific">Methanothermobacter wolfeii</name>
    <name type="common">Methanobacterium wolfei</name>
    <dbReference type="NCBI Taxonomy" id="145261"/>
    <lineage>
        <taxon>Archaea</taxon>
        <taxon>Methanobacteriati</taxon>
        <taxon>Methanobacteriota</taxon>
        <taxon>Methanomada group</taxon>
        <taxon>Methanobacteria</taxon>
        <taxon>Methanobacteriales</taxon>
        <taxon>Methanobacteriaceae</taxon>
        <taxon>Methanothermobacter</taxon>
    </lineage>
</organism>
<protein>
    <recommendedName>
        <fullName evidence="6 12">1-(5-phosphoribosyl)-5-[(5-phosphoribosylamino)methylideneamino] imidazole-4-carboxamide isomerase</fullName>
        <ecNumber evidence="5 12">5.3.1.16</ecNumber>
    </recommendedName>
    <alternativeName>
        <fullName evidence="11 12">Phosphoribosylformimino-5-aminoimidazole carboxamide ribotide isomerase</fullName>
    </alternativeName>
</protein>
<proteinExistence type="inferred from homology"/>
<feature type="active site" description="Proton acceptor" evidence="12">
    <location>
        <position position="15"/>
    </location>
</feature>